<sequence>MSLIFHQNIEKAHKYKVVFFAKASGAVDLHVSFVGSDNTELASNNIGSFGHNVIEWTRMETVLEAKATNHNASPNNDKQERSFMVRSSFSYATGHVQGSWVPKGPCSEGGRFEAENFQIPWYVDGKTAWEHGRRDLVTSETFGVIRPMMVLAILRVFKYIPSSPCLCIQEINHAGDVAAFLADLWMISPSVVVLVDNESFSIYLNLIVSTRRREQFGVLLDDFGVVGCVDGWRKMGVGEENRDDASRTEGWVEDGRKRRGRKREKS</sequence>
<proteinExistence type="predicted"/>
<reference evidence="3" key="1">
    <citation type="journal article" date="2015" name="Proc. Natl. Acad. Sci. U.S.A.">
        <title>Genome sequencing of adzuki bean (Vigna angularis) provides insight into high starch and low fat accumulation and domestication.</title>
        <authorList>
            <person name="Yang K."/>
            <person name="Tian Z."/>
            <person name="Chen C."/>
            <person name="Luo L."/>
            <person name="Zhao B."/>
            <person name="Wang Z."/>
            <person name="Yu L."/>
            <person name="Li Y."/>
            <person name="Sun Y."/>
            <person name="Li W."/>
            <person name="Chen Y."/>
            <person name="Li Y."/>
            <person name="Zhang Y."/>
            <person name="Ai D."/>
            <person name="Zhao J."/>
            <person name="Shang C."/>
            <person name="Ma Y."/>
            <person name="Wu B."/>
            <person name="Wang M."/>
            <person name="Gao L."/>
            <person name="Sun D."/>
            <person name="Zhang P."/>
            <person name="Guo F."/>
            <person name="Wang W."/>
            <person name="Li Y."/>
            <person name="Wang J."/>
            <person name="Varshney R.K."/>
            <person name="Wang J."/>
            <person name="Ling H.Q."/>
            <person name="Wan P."/>
        </authorList>
    </citation>
    <scope>NUCLEOTIDE SEQUENCE</scope>
    <source>
        <strain evidence="3">cv. Jingnong 6</strain>
    </source>
</reference>
<evidence type="ECO:0000256" key="1">
    <source>
        <dbReference type="SAM" id="MobiDB-lite"/>
    </source>
</evidence>
<evidence type="ECO:0000313" key="2">
    <source>
        <dbReference type="EMBL" id="KOM32175.1"/>
    </source>
</evidence>
<name>A0A0L9TNP3_PHAAN</name>
<dbReference type="STRING" id="3914.A0A0L9TNP3"/>
<dbReference type="Gramene" id="KOM32175">
    <property type="protein sequence ID" value="KOM32175"/>
    <property type="gene ID" value="LR48_Vigan01g173100"/>
</dbReference>
<dbReference type="AlphaFoldDB" id="A0A0L9TNP3"/>
<organism evidence="2 3">
    <name type="scientific">Phaseolus angularis</name>
    <name type="common">Azuki bean</name>
    <name type="synonym">Vigna angularis</name>
    <dbReference type="NCBI Taxonomy" id="3914"/>
    <lineage>
        <taxon>Eukaryota</taxon>
        <taxon>Viridiplantae</taxon>
        <taxon>Streptophyta</taxon>
        <taxon>Embryophyta</taxon>
        <taxon>Tracheophyta</taxon>
        <taxon>Spermatophyta</taxon>
        <taxon>Magnoliopsida</taxon>
        <taxon>eudicotyledons</taxon>
        <taxon>Gunneridae</taxon>
        <taxon>Pentapetalae</taxon>
        <taxon>rosids</taxon>
        <taxon>fabids</taxon>
        <taxon>Fabales</taxon>
        <taxon>Fabaceae</taxon>
        <taxon>Papilionoideae</taxon>
        <taxon>50 kb inversion clade</taxon>
        <taxon>NPAAA clade</taxon>
        <taxon>indigoferoid/millettioid clade</taxon>
        <taxon>Phaseoleae</taxon>
        <taxon>Vigna</taxon>
    </lineage>
</organism>
<feature type="region of interest" description="Disordered" evidence="1">
    <location>
        <begin position="240"/>
        <end position="266"/>
    </location>
</feature>
<accession>A0A0L9TNP3</accession>
<gene>
    <name evidence="2" type="ORF">LR48_Vigan01g173100</name>
</gene>
<dbReference type="EMBL" id="CM003371">
    <property type="protein sequence ID" value="KOM32175.1"/>
    <property type="molecule type" value="Genomic_DNA"/>
</dbReference>
<feature type="compositionally biased region" description="Basic residues" evidence="1">
    <location>
        <begin position="257"/>
        <end position="266"/>
    </location>
</feature>
<dbReference type="Proteomes" id="UP000053144">
    <property type="component" value="Chromosome 1"/>
</dbReference>
<evidence type="ECO:0000313" key="3">
    <source>
        <dbReference type="Proteomes" id="UP000053144"/>
    </source>
</evidence>
<protein>
    <submittedName>
        <fullName evidence="2">Uncharacterized protein</fullName>
    </submittedName>
</protein>